<evidence type="ECO:0000256" key="1">
    <source>
        <dbReference type="ARBA" id="ARBA00022670"/>
    </source>
</evidence>
<gene>
    <name evidence="7" type="primary">radC4_2</name>
    <name evidence="7" type="ORF">SAMEA3906486_04474</name>
</gene>
<organism evidence="7 8">
    <name type="scientific">Bordetella ansorpii</name>
    <dbReference type="NCBI Taxonomy" id="288768"/>
    <lineage>
        <taxon>Bacteria</taxon>
        <taxon>Pseudomonadati</taxon>
        <taxon>Pseudomonadota</taxon>
        <taxon>Betaproteobacteria</taxon>
        <taxon>Burkholderiales</taxon>
        <taxon>Alcaligenaceae</taxon>
        <taxon>Bordetella</taxon>
    </lineage>
</organism>
<dbReference type="Proteomes" id="UP000076848">
    <property type="component" value="Unassembled WGS sequence"/>
</dbReference>
<dbReference type="PROSITE" id="PS01302">
    <property type="entry name" value="UPF0758"/>
    <property type="match status" value="1"/>
</dbReference>
<keyword evidence="2" id="KW-0479">Metal-binding</keyword>
<dbReference type="GO" id="GO:0006508">
    <property type="term" value="P:proteolysis"/>
    <property type="evidence" value="ECO:0007669"/>
    <property type="project" value="UniProtKB-KW"/>
</dbReference>
<keyword evidence="5" id="KW-0482">Metalloprotease</keyword>
<dbReference type="STRING" id="288768.SAMEA3906486_04474"/>
<dbReference type="AlphaFoldDB" id="A0A157SS30"/>
<protein>
    <submittedName>
        <fullName evidence="7">DNA repair protein radC-like protein</fullName>
    </submittedName>
</protein>
<accession>A0A157SS30</accession>
<dbReference type="InterPro" id="IPR037518">
    <property type="entry name" value="MPN"/>
</dbReference>
<dbReference type="CDD" id="cd08071">
    <property type="entry name" value="MPN_DUF2466"/>
    <property type="match status" value="1"/>
</dbReference>
<evidence type="ECO:0000256" key="2">
    <source>
        <dbReference type="ARBA" id="ARBA00022723"/>
    </source>
</evidence>
<name>A0A157SS30_9BORD</name>
<dbReference type="Pfam" id="PF04002">
    <property type="entry name" value="RadC"/>
    <property type="match status" value="1"/>
</dbReference>
<keyword evidence="8" id="KW-1185">Reference proteome</keyword>
<evidence type="ECO:0000313" key="7">
    <source>
        <dbReference type="EMBL" id="SAI73114.1"/>
    </source>
</evidence>
<keyword evidence="1" id="KW-0645">Protease</keyword>
<dbReference type="GO" id="GO:0046872">
    <property type="term" value="F:metal ion binding"/>
    <property type="evidence" value="ECO:0007669"/>
    <property type="project" value="UniProtKB-KW"/>
</dbReference>
<evidence type="ECO:0000256" key="5">
    <source>
        <dbReference type="ARBA" id="ARBA00023049"/>
    </source>
</evidence>
<dbReference type="PANTHER" id="PTHR30471:SF3">
    <property type="entry name" value="UPF0758 PROTEIN YEES-RELATED"/>
    <property type="match status" value="1"/>
</dbReference>
<evidence type="ECO:0000256" key="4">
    <source>
        <dbReference type="ARBA" id="ARBA00022833"/>
    </source>
</evidence>
<sequence length="180" mass="19821">MTTQRPIFDPDHDHVSAAAEPPTLMVRERSRHYRPAAPDEIFSAARHAAHSVLADRPCVAATQRARAWCAAMLCARDVEVFAVLALDNQHCVVAYDELFRGTVAECAVYPREVLQLLLRRGATAAIITHNHPSGNPQFSEADKRLTHTLRQALELVDIRLLDHILVAGGETVSFAEAGLL</sequence>
<dbReference type="EMBL" id="FKIF01000008">
    <property type="protein sequence ID" value="SAI73114.1"/>
    <property type="molecule type" value="Genomic_DNA"/>
</dbReference>
<proteinExistence type="predicted"/>
<evidence type="ECO:0000313" key="8">
    <source>
        <dbReference type="Proteomes" id="UP000076848"/>
    </source>
</evidence>
<feature type="domain" description="MPN" evidence="6">
    <location>
        <begin position="57"/>
        <end position="180"/>
    </location>
</feature>
<dbReference type="InterPro" id="IPR025657">
    <property type="entry name" value="RadC_JAB"/>
</dbReference>
<dbReference type="InterPro" id="IPR020891">
    <property type="entry name" value="UPF0758_CS"/>
</dbReference>
<dbReference type="InterPro" id="IPR001405">
    <property type="entry name" value="UPF0758"/>
</dbReference>
<dbReference type="OrthoDB" id="9804482at2"/>
<evidence type="ECO:0000259" key="6">
    <source>
        <dbReference type="PROSITE" id="PS50249"/>
    </source>
</evidence>
<dbReference type="Gene3D" id="3.40.140.10">
    <property type="entry name" value="Cytidine Deaminase, domain 2"/>
    <property type="match status" value="1"/>
</dbReference>
<dbReference type="PANTHER" id="PTHR30471">
    <property type="entry name" value="DNA REPAIR PROTEIN RADC"/>
    <property type="match status" value="1"/>
</dbReference>
<evidence type="ECO:0000256" key="3">
    <source>
        <dbReference type="ARBA" id="ARBA00022801"/>
    </source>
</evidence>
<dbReference type="RefSeq" id="WP_066131906.1">
    <property type="nucleotide sequence ID" value="NZ_FKIF01000008.1"/>
</dbReference>
<reference evidence="7 8" key="1">
    <citation type="submission" date="2016-04" db="EMBL/GenBank/DDBJ databases">
        <authorList>
            <consortium name="Pathogen Informatics"/>
        </authorList>
    </citation>
    <scope>NUCLEOTIDE SEQUENCE [LARGE SCALE GENOMIC DNA]</scope>
    <source>
        <strain evidence="7 8">H050680373</strain>
    </source>
</reference>
<keyword evidence="4" id="KW-0862">Zinc</keyword>
<dbReference type="SUPFAM" id="SSF102712">
    <property type="entry name" value="JAB1/MPN domain"/>
    <property type="match status" value="1"/>
</dbReference>
<dbReference type="PROSITE" id="PS50249">
    <property type="entry name" value="MPN"/>
    <property type="match status" value="1"/>
</dbReference>
<keyword evidence="3" id="KW-0378">Hydrolase</keyword>
<dbReference type="GO" id="GO:0008237">
    <property type="term" value="F:metallopeptidase activity"/>
    <property type="evidence" value="ECO:0007669"/>
    <property type="project" value="UniProtKB-KW"/>
</dbReference>